<evidence type="ECO:0000256" key="5">
    <source>
        <dbReference type="ARBA" id="ARBA00022842"/>
    </source>
</evidence>
<proteinExistence type="inferred from homology"/>
<dbReference type="GO" id="GO:0046872">
    <property type="term" value="F:metal ion binding"/>
    <property type="evidence" value="ECO:0007669"/>
    <property type="project" value="UniProtKB-KW"/>
</dbReference>
<evidence type="ECO:0000256" key="1">
    <source>
        <dbReference type="ARBA" id="ARBA00001946"/>
    </source>
</evidence>
<protein>
    <submittedName>
        <fullName evidence="7">Polyprenyl synthetase</fullName>
    </submittedName>
</protein>
<evidence type="ECO:0000313" key="7">
    <source>
        <dbReference type="EMBL" id="AEA12911.1"/>
    </source>
</evidence>
<keyword evidence="4" id="KW-0479">Metal-binding</keyword>
<evidence type="ECO:0000256" key="2">
    <source>
        <dbReference type="ARBA" id="ARBA00006706"/>
    </source>
</evidence>
<dbReference type="HOGENOM" id="CLU_014015_2_1_2"/>
<dbReference type="Proteomes" id="UP000008138">
    <property type="component" value="Chromosome"/>
</dbReference>
<dbReference type="Gene3D" id="1.10.600.10">
    <property type="entry name" value="Farnesyl Diphosphate Synthase"/>
    <property type="match status" value="1"/>
</dbReference>
<evidence type="ECO:0000256" key="6">
    <source>
        <dbReference type="RuleBase" id="RU004466"/>
    </source>
</evidence>
<keyword evidence="3 6" id="KW-0808">Transferase</keyword>
<evidence type="ECO:0000256" key="3">
    <source>
        <dbReference type="ARBA" id="ARBA00022679"/>
    </source>
</evidence>
<dbReference type="Pfam" id="PF00348">
    <property type="entry name" value="polyprenyl_synt"/>
    <property type="match status" value="1"/>
</dbReference>
<comment type="cofactor">
    <cofactor evidence="1">
        <name>Mg(2+)</name>
        <dbReference type="ChEBI" id="CHEBI:18420"/>
    </cofactor>
</comment>
<evidence type="ECO:0000256" key="4">
    <source>
        <dbReference type="ARBA" id="ARBA00022723"/>
    </source>
</evidence>
<organism evidence="7 8">
    <name type="scientific">Thermoproteus uzoniensis (strain 768-20)</name>
    <dbReference type="NCBI Taxonomy" id="999630"/>
    <lineage>
        <taxon>Archaea</taxon>
        <taxon>Thermoproteota</taxon>
        <taxon>Thermoprotei</taxon>
        <taxon>Thermoproteales</taxon>
        <taxon>Thermoproteaceae</taxon>
        <taxon>Thermoproteus</taxon>
    </lineage>
</organism>
<accession>F2L1Q5</accession>
<dbReference type="PANTHER" id="PTHR12001">
    <property type="entry name" value="GERANYLGERANYL PYROPHOSPHATE SYNTHASE"/>
    <property type="match status" value="1"/>
</dbReference>
<dbReference type="InterPro" id="IPR000092">
    <property type="entry name" value="Polyprenyl_synt"/>
</dbReference>
<sequence>MVYIHLKKVYDGAMDVLDRLSEKYGPRIEEALAKYLLRDAADDFKDAVLYQISTGGKRLRPILTLAVAEAVSGNYERALPAAAIVELIHNYSLIYDDIIDRGEVRRNKPTTRAAFGDYAAILIGIWYREAIEEAVLDTPKPSEFAREVAKVIKAIDEGERLDILFELAGRDDPYFVKARWPSVKLDDYIRMVGLKTGALIAAAAKWGAMSVADDRQLADAAWDFGMNAGIAFQIVDDVLDIFGDPKKFGKEIGKDIKEHKRGNIVVLLGLEELDERLRGELLSILSKPTVSDEDARRGVRILEGTNAKERALALADKYRERALASLSKMPHSKDLEELAAFIVQRQF</sequence>
<dbReference type="InterPro" id="IPR008949">
    <property type="entry name" value="Isoprenoid_synthase_dom_sf"/>
</dbReference>
<reference evidence="7 8" key="1">
    <citation type="journal article" date="2011" name="J. Bacteriol.">
        <title>Complete genome sequence of the thermoacidophilic crenarchaeon Thermoproteus uzoniensis 768-20.</title>
        <authorList>
            <person name="Mardanov A.V."/>
            <person name="Gumerov V.M."/>
            <person name="Beletsky A.V."/>
            <person name="Prokofeva M.I."/>
            <person name="Bonch-Osmolovskaya E.A."/>
            <person name="Ravin N.V."/>
            <person name="Skryabin K.G."/>
        </authorList>
    </citation>
    <scope>NUCLEOTIDE SEQUENCE [LARGE SCALE GENOMIC DNA]</scope>
    <source>
        <strain evidence="7 8">768-20</strain>
    </source>
</reference>
<dbReference type="GO" id="GO:0004659">
    <property type="term" value="F:prenyltransferase activity"/>
    <property type="evidence" value="ECO:0007669"/>
    <property type="project" value="InterPro"/>
</dbReference>
<dbReference type="CDD" id="cd00685">
    <property type="entry name" value="Trans_IPPS_HT"/>
    <property type="match status" value="1"/>
</dbReference>
<dbReference type="STRING" id="999630.TUZN_1438"/>
<name>F2L1Q5_THEU7</name>
<dbReference type="KEGG" id="tuz:TUZN_1438"/>
<dbReference type="PANTHER" id="PTHR12001:SF85">
    <property type="entry name" value="SHORT CHAIN ISOPRENYL DIPHOSPHATE SYNTHASE"/>
    <property type="match status" value="1"/>
</dbReference>
<gene>
    <name evidence="7" type="ordered locus">TUZN_1438</name>
</gene>
<dbReference type="GO" id="GO:0008299">
    <property type="term" value="P:isoprenoid biosynthetic process"/>
    <property type="evidence" value="ECO:0007669"/>
    <property type="project" value="InterPro"/>
</dbReference>
<dbReference type="SUPFAM" id="SSF48576">
    <property type="entry name" value="Terpenoid synthases"/>
    <property type="match status" value="1"/>
</dbReference>
<reference key="2">
    <citation type="submission" date="2011-03" db="EMBL/GenBank/DDBJ databases">
        <title>Complete genome sequence of the thermoacidophilic crenarchaeon Thermoproteus uzoniensis 768-20.</title>
        <authorList>
            <person name="Mardanov A.V."/>
            <person name="Gumerov V.M."/>
            <person name="Beletsky A.V."/>
            <person name="Prokofeva M.I."/>
            <person name="Bonch-Osmolovskaya E.A."/>
            <person name="Ravin N.V."/>
            <person name="Skryabin K.G."/>
        </authorList>
    </citation>
    <scope>NUCLEOTIDE SEQUENCE</scope>
    <source>
        <strain>768-20</strain>
    </source>
</reference>
<dbReference type="SFLD" id="SFLDG01017">
    <property type="entry name" value="Polyprenyl_Transferase_Like"/>
    <property type="match status" value="1"/>
</dbReference>
<keyword evidence="8" id="KW-1185">Reference proteome</keyword>
<dbReference type="eggNOG" id="arCOG01726">
    <property type="taxonomic scope" value="Archaea"/>
</dbReference>
<dbReference type="SFLD" id="SFLDS00005">
    <property type="entry name" value="Isoprenoid_Synthase_Type_I"/>
    <property type="match status" value="1"/>
</dbReference>
<comment type="similarity">
    <text evidence="2 6">Belongs to the FPP/GGPP synthase family.</text>
</comment>
<keyword evidence="5" id="KW-0460">Magnesium</keyword>
<dbReference type="AlphaFoldDB" id="F2L1Q5"/>
<evidence type="ECO:0000313" key="8">
    <source>
        <dbReference type="Proteomes" id="UP000008138"/>
    </source>
</evidence>
<dbReference type="EMBL" id="CP002590">
    <property type="protein sequence ID" value="AEA12911.1"/>
    <property type="molecule type" value="Genomic_DNA"/>
</dbReference>